<dbReference type="HOGENOM" id="CLU_051180_3_1_6"/>
<protein>
    <submittedName>
        <fullName evidence="3">Probable esterase signal peptide protein</fullName>
    </submittedName>
</protein>
<feature type="region of interest" description="Disordered" evidence="1">
    <location>
        <begin position="215"/>
        <end position="234"/>
    </location>
</feature>
<gene>
    <name evidence="3" type="ORF">NB231_13081</name>
</gene>
<dbReference type="Pfam" id="PF13472">
    <property type="entry name" value="Lipase_GDSL_2"/>
    <property type="match status" value="1"/>
</dbReference>
<dbReference type="Proteomes" id="UP000003374">
    <property type="component" value="Unassembled WGS sequence"/>
</dbReference>
<dbReference type="SUPFAM" id="SSF52266">
    <property type="entry name" value="SGNH hydrolase"/>
    <property type="match status" value="1"/>
</dbReference>
<dbReference type="AlphaFoldDB" id="A4BVM6"/>
<evidence type="ECO:0000313" key="4">
    <source>
        <dbReference type="Proteomes" id="UP000003374"/>
    </source>
</evidence>
<evidence type="ECO:0000313" key="3">
    <source>
        <dbReference type="EMBL" id="EAR20244.1"/>
    </source>
</evidence>
<dbReference type="PANTHER" id="PTHR30383">
    <property type="entry name" value="THIOESTERASE 1/PROTEASE 1/LYSOPHOSPHOLIPASE L1"/>
    <property type="match status" value="1"/>
</dbReference>
<dbReference type="InterPro" id="IPR013830">
    <property type="entry name" value="SGNH_hydro"/>
</dbReference>
<accession>A4BVM6</accession>
<feature type="domain" description="SGNH hydrolase-type esterase" evidence="2">
    <location>
        <begin position="37"/>
        <end position="196"/>
    </location>
</feature>
<name>A4BVM6_9GAMM</name>
<keyword evidence="4" id="KW-1185">Reference proteome</keyword>
<proteinExistence type="predicted"/>
<dbReference type="InterPro" id="IPR036514">
    <property type="entry name" value="SGNH_hydro_sf"/>
</dbReference>
<dbReference type="Gene3D" id="3.40.50.1110">
    <property type="entry name" value="SGNH hydrolase"/>
    <property type="match status" value="1"/>
</dbReference>
<organism evidence="3 4">
    <name type="scientific">Nitrococcus mobilis Nb-231</name>
    <dbReference type="NCBI Taxonomy" id="314278"/>
    <lineage>
        <taxon>Bacteria</taxon>
        <taxon>Pseudomonadati</taxon>
        <taxon>Pseudomonadota</taxon>
        <taxon>Gammaproteobacteria</taxon>
        <taxon>Chromatiales</taxon>
        <taxon>Ectothiorhodospiraceae</taxon>
        <taxon>Nitrococcus</taxon>
    </lineage>
</organism>
<evidence type="ECO:0000256" key="1">
    <source>
        <dbReference type="SAM" id="MobiDB-lite"/>
    </source>
</evidence>
<dbReference type="GO" id="GO:0004622">
    <property type="term" value="F:phosphatidylcholine lysophospholipase activity"/>
    <property type="evidence" value="ECO:0007669"/>
    <property type="project" value="TreeGrafter"/>
</dbReference>
<dbReference type="eggNOG" id="COG2755">
    <property type="taxonomic scope" value="Bacteria"/>
</dbReference>
<comment type="caution">
    <text evidence="3">The sequence shown here is derived from an EMBL/GenBank/DDBJ whole genome shotgun (WGS) entry which is preliminary data.</text>
</comment>
<reference evidence="3 4" key="1">
    <citation type="submission" date="2006-02" db="EMBL/GenBank/DDBJ databases">
        <authorList>
            <person name="Waterbury J."/>
            <person name="Ferriera S."/>
            <person name="Johnson J."/>
            <person name="Kravitz S."/>
            <person name="Halpern A."/>
            <person name="Remington K."/>
            <person name="Beeson K."/>
            <person name="Tran B."/>
            <person name="Rogers Y.-H."/>
            <person name="Friedman R."/>
            <person name="Venter J.C."/>
        </authorList>
    </citation>
    <scope>NUCLEOTIDE SEQUENCE [LARGE SCALE GENOMIC DNA]</scope>
    <source>
        <strain evidence="3 4">Nb-231</strain>
    </source>
</reference>
<dbReference type="InterPro" id="IPR051532">
    <property type="entry name" value="Ester_Hydrolysis_Enzymes"/>
</dbReference>
<dbReference type="EMBL" id="AAOF01000028">
    <property type="protein sequence ID" value="EAR20244.1"/>
    <property type="molecule type" value="Genomic_DNA"/>
</dbReference>
<evidence type="ECO:0000259" key="2">
    <source>
        <dbReference type="Pfam" id="PF13472"/>
    </source>
</evidence>
<dbReference type="STRING" id="314278.NB231_13081"/>
<dbReference type="CDD" id="cd01822">
    <property type="entry name" value="Lysophospholipase_L1_like"/>
    <property type="match status" value="1"/>
</dbReference>
<sequence>MASMSTRETVVMIHRLLIVLLLLSALPARANERAILVLGDSLSAAHGINHNAGWVALLAARLAKQKWDYRVVNASISGDTTGGGLARLPAALDRYHPVILIVELGGNDGLRGIPLAEIRSHLGQIVRLAKHRGIRVLLIGVRLPPNYGTVFTERFQALFHEVAQAEAIPLVPKLLAGVAENPQLMQPDGIHPTAAAQPRLLANVWPKLKPLLQPTPHVPLPPAAQHSLDPNRMR</sequence>
<dbReference type="PANTHER" id="PTHR30383:SF24">
    <property type="entry name" value="THIOESTERASE 1_PROTEASE 1_LYSOPHOSPHOLIPASE L1"/>
    <property type="match status" value="1"/>
</dbReference>